<comment type="caution">
    <text evidence="1">The sequence shown here is derived from an EMBL/GenBank/DDBJ whole genome shotgun (WGS) entry which is preliminary data.</text>
</comment>
<dbReference type="Proteomes" id="UP000188559">
    <property type="component" value="Unassembled WGS sequence"/>
</dbReference>
<evidence type="ECO:0000313" key="2">
    <source>
        <dbReference type="Proteomes" id="UP000188559"/>
    </source>
</evidence>
<organism evidence="1 2">
    <name type="scientific">Pseudomonas azotoformans</name>
    <dbReference type="NCBI Taxonomy" id="47878"/>
    <lineage>
        <taxon>Bacteria</taxon>
        <taxon>Pseudomonadati</taxon>
        <taxon>Pseudomonadota</taxon>
        <taxon>Gammaproteobacteria</taxon>
        <taxon>Pseudomonadales</taxon>
        <taxon>Pseudomonadaceae</taxon>
        <taxon>Pseudomonas</taxon>
    </lineage>
</organism>
<evidence type="ECO:0000313" key="1">
    <source>
        <dbReference type="EMBL" id="ONH39438.1"/>
    </source>
</evidence>
<gene>
    <name evidence="1" type="ORF">BLL37_32045</name>
</gene>
<name>A0A1V2J1V9_PSEAZ</name>
<keyword evidence="2" id="KW-1185">Reference proteome</keyword>
<dbReference type="GeneID" id="57374199"/>
<reference evidence="1 2" key="1">
    <citation type="submission" date="2016-10" db="EMBL/GenBank/DDBJ databases">
        <title>Pseudomonas lactis sp. nov. and Pseudomonas paralactis sp. nov., isolated from bovine raw milk.</title>
        <authorList>
            <person name="Von Neubeck M."/>
            <person name="Huptas C."/>
            <person name="Glueck C."/>
            <person name="Krewinkel M."/>
            <person name="Stoeckel M."/>
            <person name="Stressler T."/>
            <person name="Fischer L."/>
            <person name="Hinrichs J."/>
            <person name="Scherer S."/>
            <person name="Wenning M."/>
        </authorList>
    </citation>
    <scope>NUCLEOTIDE SEQUENCE [LARGE SCALE GENOMIC DNA]</scope>
    <source>
        <strain evidence="1 2">DSM 18862</strain>
    </source>
</reference>
<dbReference type="EMBL" id="MNPV01000016">
    <property type="protein sequence ID" value="ONH39438.1"/>
    <property type="molecule type" value="Genomic_DNA"/>
</dbReference>
<proteinExistence type="predicted"/>
<sequence length="138" mass="16559">MLKNPFLNEPFDPSLKWFIGVFDIYDQEQGPGLDLEKYNPNERADREFLIKNYALNLSYLSYRHKYVLIKALESSLNNESYDFQSLFDINEDEAASWPREEWYELENPREFLVDVYQLAQISWKEDLQKASLEDQSTW</sequence>
<dbReference type="RefSeq" id="WP_071493052.1">
    <property type="nucleotide sequence ID" value="NZ_LT629702.1"/>
</dbReference>
<accession>A0A1V2J1V9</accession>
<dbReference type="AlphaFoldDB" id="A0A1V2J1V9"/>
<protein>
    <submittedName>
        <fullName evidence="1">Uncharacterized protein</fullName>
    </submittedName>
</protein>